<name>A0A1R4J7P0_9MICO</name>
<evidence type="ECO:0000313" key="8">
    <source>
        <dbReference type="Proteomes" id="UP000196778"/>
    </source>
</evidence>
<dbReference type="PROSITE" id="PS00723">
    <property type="entry name" value="POLYPRENYL_SYNTHASE_1"/>
    <property type="match status" value="1"/>
</dbReference>
<evidence type="ECO:0000256" key="2">
    <source>
        <dbReference type="ARBA" id="ARBA00006706"/>
    </source>
</evidence>
<keyword evidence="8" id="KW-1185">Reference proteome</keyword>
<sequence length="365" mass="39120">MTESSLLRQRVDSTITELIDARTPILRAMSDELDAVSAVSLRFLSGGKRLRALFCYRGWEAVTGDVPEAGTPEGRVLDQLAAALELFHAAALVHDDLIDNSDTRRGHPAAHVQLADEHRARGWAGDANAFGRSAALLLGDVILAWSNDALDAAASTLGAVRATSVREEYSTMRQGVTLGQYLDIVEEQAWPTRVDGERVPRALDVLTHKSARYSIEHPLVLGALAAGAEDSQVTALRDYALPLGIAFQLRDDQLGVFGDSALTGKPSGDDLTEGKRTVLIARAIEQGDAATRSRLNTALGDRSLDDAAVAELTQLIRSTGAASDVETMIADELDTALAAVPRATTHRSSALWLTELAHEATRREA</sequence>
<dbReference type="PANTHER" id="PTHR12001">
    <property type="entry name" value="GERANYLGERANYL PYROPHOSPHATE SYNTHASE"/>
    <property type="match status" value="1"/>
</dbReference>
<proteinExistence type="inferred from homology"/>
<dbReference type="GO" id="GO:0046872">
    <property type="term" value="F:metal ion binding"/>
    <property type="evidence" value="ECO:0007669"/>
    <property type="project" value="UniProtKB-KW"/>
</dbReference>
<keyword evidence="5" id="KW-0460">Magnesium</keyword>
<dbReference type="Pfam" id="PF00348">
    <property type="entry name" value="polyprenyl_synt"/>
    <property type="match status" value="1"/>
</dbReference>
<dbReference type="InterPro" id="IPR000092">
    <property type="entry name" value="Polyprenyl_synt"/>
</dbReference>
<dbReference type="GO" id="GO:0004311">
    <property type="term" value="F:geranylgeranyl diphosphate synthase activity"/>
    <property type="evidence" value="ECO:0007669"/>
    <property type="project" value="UniProtKB-EC"/>
</dbReference>
<dbReference type="CDD" id="cd00685">
    <property type="entry name" value="Trans_IPPS_HT"/>
    <property type="match status" value="1"/>
</dbReference>
<keyword evidence="4" id="KW-0479">Metal-binding</keyword>
<dbReference type="RefSeq" id="WP_087136748.1">
    <property type="nucleotide sequence ID" value="NZ_FUKR01000032.1"/>
</dbReference>
<evidence type="ECO:0000256" key="1">
    <source>
        <dbReference type="ARBA" id="ARBA00001946"/>
    </source>
</evidence>
<evidence type="ECO:0000256" key="3">
    <source>
        <dbReference type="ARBA" id="ARBA00022679"/>
    </source>
</evidence>
<dbReference type="InterPro" id="IPR008949">
    <property type="entry name" value="Isoprenoid_synthase_dom_sf"/>
</dbReference>
<reference evidence="8" key="1">
    <citation type="submission" date="2017-02" db="EMBL/GenBank/DDBJ databases">
        <authorList>
            <person name="Dridi B."/>
        </authorList>
    </citation>
    <scope>NUCLEOTIDE SEQUENCE [LARGE SCALE GENOMIC DNA]</scope>
    <source>
        <strain evidence="8">EB411</strain>
    </source>
</reference>
<evidence type="ECO:0000256" key="4">
    <source>
        <dbReference type="ARBA" id="ARBA00022723"/>
    </source>
</evidence>
<evidence type="ECO:0000256" key="6">
    <source>
        <dbReference type="RuleBase" id="RU004466"/>
    </source>
</evidence>
<dbReference type="EC" id="2.5.1.29" evidence="7"/>
<dbReference type="AlphaFoldDB" id="A0A1R4J7P0"/>
<comment type="cofactor">
    <cofactor evidence="1">
        <name>Mg(2+)</name>
        <dbReference type="ChEBI" id="CHEBI:18420"/>
    </cofactor>
</comment>
<keyword evidence="3 6" id="KW-0808">Transferase</keyword>
<gene>
    <name evidence="7" type="ORF">FM119_05880</name>
</gene>
<dbReference type="Proteomes" id="UP000196778">
    <property type="component" value="Unassembled WGS sequence"/>
</dbReference>
<evidence type="ECO:0000313" key="7">
    <source>
        <dbReference type="EMBL" id="SJN27835.1"/>
    </source>
</evidence>
<dbReference type="SUPFAM" id="SSF48576">
    <property type="entry name" value="Terpenoid synthases"/>
    <property type="match status" value="1"/>
</dbReference>
<dbReference type="GO" id="GO:0008299">
    <property type="term" value="P:isoprenoid biosynthetic process"/>
    <property type="evidence" value="ECO:0007669"/>
    <property type="project" value="InterPro"/>
</dbReference>
<dbReference type="InterPro" id="IPR033749">
    <property type="entry name" value="Polyprenyl_synt_CS"/>
</dbReference>
<dbReference type="Gene3D" id="1.10.600.10">
    <property type="entry name" value="Farnesyl Diphosphate Synthase"/>
    <property type="match status" value="1"/>
</dbReference>
<evidence type="ECO:0000256" key="5">
    <source>
        <dbReference type="ARBA" id="ARBA00022842"/>
    </source>
</evidence>
<comment type="similarity">
    <text evidence="2 6">Belongs to the FPP/GGPP synthase family.</text>
</comment>
<dbReference type="PANTHER" id="PTHR12001:SF85">
    <property type="entry name" value="SHORT CHAIN ISOPRENYL DIPHOSPHATE SYNTHASE"/>
    <property type="match status" value="1"/>
</dbReference>
<organism evidence="7 8">
    <name type="scientific">Mycetocola reblochoni REB411</name>
    <dbReference type="NCBI Taxonomy" id="1255698"/>
    <lineage>
        <taxon>Bacteria</taxon>
        <taxon>Bacillati</taxon>
        <taxon>Actinomycetota</taxon>
        <taxon>Actinomycetes</taxon>
        <taxon>Micrococcales</taxon>
        <taxon>Microbacteriaceae</taxon>
        <taxon>Mycetocola</taxon>
    </lineage>
</organism>
<dbReference type="OrthoDB" id="4497239at2"/>
<accession>A0A1R4J7P0</accession>
<dbReference type="SFLD" id="SFLDS00005">
    <property type="entry name" value="Isoprenoid_Synthase_Type_I"/>
    <property type="match status" value="1"/>
</dbReference>
<dbReference type="EMBL" id="FUKR01000032">
    <property type="protein sequence ID" value="SJN27835.1"/>
    <property type="molecule type" value="Genomic_DNA"/>
</dbReference>
<protein>
    <submittedName>
        <fullName evidence="7">Geranylgeranyl diphosphate synthase</fullName>
        <ecNumber evidence="7">2.5.1.29</ecNumber>
    </submittedName>
</protein>